<dbReference type="InterPro" id="IPR033480">
    <property type="entry name" value="sCache_2"/>
</dbReference>
<comment type="subcellular location">
    <subcellularLocation>
        <location evidence="1">Cell inner membrane</location>
        <topology evidence="1">Multi-pass membrane protein</topology>
    </subcellularLocation>
</comment>
<dbReference type="EMBL" id="JACIGI010000011">
    <property type="protein sequence ID" value="MBB4285962.1"/>
    <property type="molecule type" value="Genomic_DNA"/>
</dbReference>
<evidence type="ECO:0000256" key="5">
    <source>
        <dbReference type="ARBA" id="ARBA00022989"/>
    </source>
</evidence>
<feature type="domain" description="Methyl-accepting transducer" evidence="11">
    <location>
        <begin position="305"/>
        <end position="527"/>
    </location>
</feature>
<keyword evidence="3" id="KW-0997">Cell inner membrane</keyword>
<evidence type="ECO:0000256" key="7">
    <source>
        <dbReference type="ARBA" id="ARBA00023224"/>
    </source>
</evidence>
<dbReference type="GO" id="GO:0007165">
    <property type="term" value="P:signal transduction"/>
    <property type="evidence" value="ECO:0007669"/>
    <property type="project" value="UniProtKB-KW"/>
</dbReference>
<evidence type="ECO:0000256" key="1">
    <source>
        <dbReference type="ARBA" id="ARBA00004429"/>
    </source>
</evidence>
<evidence type="ECO:0000259" key="11">
    <source>
        <dbReference type="PROSITE" id="PS50111"/>
    </source>
</evidence>
<gene>
    <name evidence="14" type="ORF">GGD88_001685</name>
</gene>
<dbReference type="SMART" id="SM00283">
    <property type="entry name" value="MA"/>
    <property type="match status" value="1"/>
</dbReference>
<evidence type="ECO:0000256" key="9">
    <source>
        <dbReference type="PROSITE-ProRule" id="PRU00284"/>
    </source>
</evidence>
<comment type="similarity">
    <text evidence="8">Belongs to the methyl-accepting chemotaxis (MCP) protein family.</text>
</comment>
<dbReference type="PROSITE" id="PS50192">
    <property type="entry name" value="T_SNARE"/>
    <property type="match status" value="1"/>
</dbReference>
<organism evidence="14 15">
    <name type="scientific">Roseospira goensis</name>
    <dbReference type="NCBI Taxonomy" id="391922"/>
    <lineage>
        <taxon>Bacteria</taxon>
        <taxon>Pseudomonadati</taxon>
        <taxon>Pseudomonadota</taxon>
        <taxon>Alphaproteobacteria</taxon>
        <taxon>Rhodospirillales</taxon>
        <taxon>Rhodospirillaceae</taxon>
        <taxon>Roseospira</taxon>
    </lineage>
</organism>
<dbReference type="RefSeq" id="WP_184434067.1">
    <property type="nucleotide sequence ID" value="NZ_JACIGI010000011.1"/>
</dbReference>
<evidence type="ECO:0000313" key="14">
    <source>
        <dbReference type="EMBL" id="MBB4285962.1"/>
    </source>
</evidence>
<dbReference type="Pfam" id="PF00015">
    <property type="entry name" value="MCPsignal"/>
    <property type="match status" value="1"/>
</dbReference>
<evidence type="ECO:0000256" key="10">
    <source>
        <dbReference type="SAM" id="Phobius"/>
    </source>
</evidence>
<feature type="domain" description="T-SNARE coiled-coil homology" evidence="12">
    <location>
        <begin position="467"/>
        <end position="519"/>
    </location>
</feature>
<feature type="transmembrane region" description="Helical" evidence="10">
    <location>
        <begin position="183"/>
        <end position="209"/>
    </location>
</feature>
<dbReference type="AlphaFoldDB" id="A0A7W6WL25"/>
<dbReference type="Pfam" id="PF17200">
    <property type="entry name" value="sCache_2"/>
    <property type="match status" value="1"/>
</dbReference>
<dbReference type="SMART" id="SM01049">
    <property type="entry name" value="Cache_2"/>
    <property type="match status" value="1"/>
</dbReference>
<keyword evidence="6 10" id="KW-0472">Membrane</keyword>
<dbReference type="Gene3D" id="3.30.450.20">
    <property type="entry name" value="PAS domain"/>
    <property type="match status" value="1"/>
</dbReference>
<evidence type="ECO:0000259" key="12">
    <source>
        <dbReference type="PROSITE" id="PS50192"/>
    </source>
</evidence>
<dbReference type="PANTHER" id="PTHR32089">
    <property type="entry name" value="METHYL-ACCEPTING CHEMOTAXIS PROTEIN MCPB"/>
    <property type="match status" value="1"/>
</dbReference>
<dbReference type="Pfam" id="PF00672">
    <property type="entry name" value="HAMP"/>
    <property type="match status" value="1"/>
</dbReference>
<evidence type="ECO:0000313" key="15">
    <source>
        <dbReference type="Proteomes" id="UP000555728"/>
    </source>
</evidence>
<evidence type="ECO:0000256" key="2">
    <source>
        <dbReference type="ARBA" id="ARBA00022475"/>
    </source>
</evidence>
<keyword evidence="15" id="KW-1185">Reference proteome</keyword>
<sequence length="561" mass="59575">MNPLRMRIGGRLALIVLAAVLAIVGTSASQLMALRDVMLEDRQEKVKNVVETAQGVLAYFAAEADAGRMTEAAAQEAAKAAITGLRYAGREYFWLQTMQGLILAHGVNPDLVGQDLGGTTDAKGFAYQDALTRAARSGGGFVRYHFARPGADEPLPKISYATRFEPWNWMIASGVYVDDVTAAFWRATAFTGVVVLAIATVFVALAWVVARSITRPIRSVSENMLHLADGKESITIAYADQTNEIGDLSRAMAIFRDKTVEMERMREEQVRREHEAEAHRKAEVAEMANRFEASVGQIVEQVSQSATTLNDAAESLSGLARTTNMRSTDVAASAEEASANVATVSSAAEELSGSISEISQQVARASKVASEAVQQAEGVNGTMQGLAREAQKIGEVLDLITDIADQTNLLALNATIEAARAGDAGKGFAVVANEVKSLAQQTARATEQIGSQIGGVQSSTGAAVTAIETITQTIRSVDEIASSIAAAIEEQGAATNEIARNVEQAAQGTRDVSANIDDVRSAAVESGSAVDRFRDMSAGLSGQADTLREEVRRFLDTVRTA</sequence>
<dbReference type="PROSITE" id="PS50885">
    <property type="entry name" value="HAMP"/>
    <property type="match status" value="1"/>
</dbReference>
<dbReference type="PANTHER" id="PTHR32089:SF112">
    <property type="entry name" value="LYSOZYME-LIKE PROTEIN-RELATED"/>
    <property type="match status" value="1"/>
</dbReference>
<evidence type="ECO:0000256" key="3">
    <source>
        <dbReference type="ARBA" id="ARBA00022519"/>
    </source>
</evidence>
<dbReference type="SUPFAM" id="SSF58104">
    <property type="entry name" value="Methyl-accepting chemotaxis protein (MCP) signaling domain"/>
    <property type="match status" value="1"/>
</dbReference>
<evidence type="ECO:0000259" key="13">
    <source>
        <dbReference type="PROSITE" id="PS50885"/>
    </source>
</evidence>
<evidence type="ECO:0000256" key="6">
    <source>
        <dbReference type="ARBA" id="ARBA00023136"/>
    </source>
</evidence>
<keyword evidence="2" id="KW-1003">Cell membrane</keyword>
<dbReference type="Proteomes" id="UP000555728">
    <property type="component" value="Unassembled WGS sequence"/>
</dbReference>
<feature type="domain" description="HAMP" evidence="13">
    <location>
        <begin position="211"/>
        <end position="264"/>
    </location>
</feature>
<protein>
    <submittedName>
        <fullName evidence="14">Methyl-accepting chemotaxis protein</fullName>
    </submittedName>
</protein>
<comment type="caution">
    <text evidence="14">The sequence shown here is derived from an EMBL/GenBank/DDBJ whole genome shotgun (WGS) entry which is preliminary data.</text>
</comment>
<proteinExistence type="inferred from homology"/>
<accession>A0A7W6WL25</accession>
<dbReference type="GO" id="GO:0005886">
    <property type="term" value="C:plasma membrane"/>
    <property type="evidence" value="ECO:0007669"/>
    <property type="project" value="UniProtKB-SubCell"/>
</dbReference>
<keyword evidence="7 9" id="KW-0807">Transducer</keyword>
<dbReference type="SUPFAM" id="SSF158472">
    <property type="entry name" value="HAMP domain-like"/>
    <property type="match status" value="1"/>
</dbReference>
<dbReference type="Gene3D" id="6.10.340.10">
    <property type="match status" value="1"/>
</dbReference>
<reference evidence="14 15" key="1">
    <citation type="submission" date="2020-08" db="EMBL/GenBank/DDBJ databases">
        <title>Genome sequencing of Purple Non-Sulfur Bacteria from various extreme environments.</title>
        <authorList>
            <person name="Mayer M."/>
        </authorList>
    </citation>
    <scope>NUCLEOTIDE SEQUENCE [LARGE SCALE GENOMIC DNA]</scope>
    <source>
        <strain evidence="14 15">JA135</strain>
    </source>
</reference>
<dbReference type="Gene3D" id="1.10.287.950">
    <property type="entry name" value="Methyl-accepting chemotaxis protein"/>
    <property type="match status" value="1"/>
</dbReference>
<dbReference type="InterPro" id="IPR004089">
    <property type="entry name" value="MCPsignal_dom"/>
</dbReference>
<keyword evidence="4 10" id="KW-0812">Transmembrane</keyword>
<dbReference type="InterPro" id="IPR000727">
    <property type="entry name" value="T_SNARE_dom"/>
</dbReference>
<evidence type="ECO:0000256" key="8">
    <source>
        <dbReference type="ARBA" id="ARBA00029447"/>
    </source>
</evidence>
<dbReference type="SMART" id="SM00304">
    <property type="entry name" value="HAMP"/>
    <property type="match status" value="1"/>
</dbReference>
<name>A0A7W6WL25_9PROT</name>
<keyword evidence="5 10" id="KW-1133">Transmembrane helix</keyword>
<dbReference type="PROSITE" id="PS50111">
    <property type="entry name" value="CHEMOTAXIS_TRANSDUC_2"/>
    <property type="match status" value="1"/>
</dbReference>
<evidence type="ECO:0000256" key="4">
    <source>
        <dbReference type="ARBA" id="ARBA00022692"/>
    </source>
</evidence>
<dbReference type="InterPro" id="IPR003660">
    <property type="entry name" value="HAMP_dom"/>
</dbReference>